<evidence type="ECO:0000256" key="2">
    <source>
        <dbReference type="ARBA" id="ARBA00006706"/>
    </source>
</evidence>
<keyword evidence="5" id="KW-0460">Magnesium</keyword>
<dbReference type="Proteomes" id="UP000078162">
    <property type="component" value="Chromosome"/>
</dbReference>
<dbReference type="GO" id="GO:0008299">
    <property type="term" value="P:isoprenoid biosynthetic process"/>
    <property type="evidence" value="ECO:0007669"/>
    <property type="project" value="UniProtKB-KW"/>
</dbReference>
<dbReference type="InterPro" id="IPR008949">
    <property type="entry name" value="Isoprenoid_synthase_dom_sf"/>
</dbReference>
<dbReference type="PROSITE" id="PS00723">
    <property type="entry name" value="POLYPRENYL_SYNTHASE_1"/>
    <property type="match status" value="1"/>
</dbReference>
<gene>
    <name evidence="8" type="ORF">Cs308_0380</name>
</gene>
<proteinExistence type="inferred from homology"/>
<dbReference type="AlphaFoldDB" id="A0A1A9HVW3"/>
<keyword evidence="6" id="KW-0414">Isoprene biosynthesis</keyword>
<evidence type="ECO:0000256" key="7">
    <source>
        <dbReference type="RuleBase" id="RU004466"/>
    </source>
</evidence>
<comment type="cofactor">
    <cofactor evidence="1">
        <name>Mg(2+)</name>
        <dbReference type="ChEBI" id="CHEBI:18420"/>
    </cofactor>
</comment>
<dbReference type="SUPFAM" id="SSF48576">
    <property type="entry name" value="Terpenoid synthases"/>
    <property type="match status" value="1"/>
</dbReference>
<name>A0A1A9HVW3_9CHLA</name>
<dbReference type="OrthoDB" id="9805316at2"/>
<reference evidence="8 9" key="1">
    <citation type="submission" date="2016-03" db="EMBL/GenBank/DDBJ databases">
        <title>Culture-independent genomics supports pathogen discovery for uncultivable bacteria within the genus Chlamydia.</title>
        <authorList>
            <person name="Taylor-Brown A."/>
            <person name="Bachmann N.L."/>
            <person name="Borel N."/>
            <person name="Polkinghorne A."/>
        </authorList>
    </citation>
    <scope>NUCLEOTIDE SEQUENCE [LARGE SCALE GENOMIC DNA]</scope>
    <source>
        <strain evidence="8 9">2742-308</strain>
    </source>
</reference>
<dbReference type="PANTHER" id="PTHR43281">
    <property type="entry name" value="FARNESYL DIPHOSPHATE SYNTHASE"/>
    <property type="match status" value="1"/>
</dbReference>
<evidence type="ECO:0000313" key="9">
    <source>
        <dbReference type="Proteomes" id="UP000078162"/>
    </source>
</evidence>
<sequence length="297" mass="32979">MNIIEIFNTYCPPIETAIEDALEEFGSPKHPLRAPIEYALKGGGKRIRPLLVCMIAQSLGLNHNVMDSALAIEFVHTSTLIADDLPCMDNDDERRGRASVHKAFNEVSALLASYALIPVAYSHLRLNAKKLKEKGYDPQAVDFAYNVVSDVIDKNIGFSGVLGGQYDDMFFLNQGKEHVQSIMIKKTSTLFEIACMSGWLFGGGDPNYAPVITEFAHNFGLLFQTKDDFLDLQQDRKNISLNYALLFGESEALELLNLSANNCLKLLESLVAGGLKNTLEFEALVEFLRNLDTHVLN</sequence>
<keyword evidence="3 7" id="KW-0808">Transferase</keyword>
<keyword evidence="9" id="KW-1185">Reference proteome</keyword>
<evidence type="ECO:0000256" key="4">
    <source>
        <dbReference type="ARBA" id="ARBA00022723"/>
    </source>
</evidence>
<evidence type="ECO:0000256" key="3">
    <source>
        <dbReference type="ARBA" id="ARBA00022679"/>
    </source>
</evidence>
<dbReference type="PATRIC" id="fig|1806891.3.peg.371"/>
<evidence type="ECO:0000313" key="8">
    <source>
        <dbReference type="EMBL" id="ANH78551.1"/>
    </source>
</evidence>
<dbReference type="KEGG" id="csaz:Cs308_0380"/>
<evidence type="ECO:0000256" key="6">
    <source>
        <dbReference type="ARBA" id="ARBA00023229"/>
    </source>
</evidence>
<dbReference type="GO" id="GO:0046872">
    <property type="term" value="F:metal ion binding"/>
    <property type="evidence" value="ECO:0007669"/>
    <property type="project" value="UniProtKB-KW"/>
</dbReference>
<protein>
    <submittedName>
        <fullName evidence="8">Octaprenyl diphosphate synthase</fullName>
    </submittedName>
</protein>
<dbReference type="GO" id="GO:0004659">
    <property type="term" value="F:prenyltransferase activity"/>
    <property type="evidence" value="ECO:0007669"/>
    <property type="project" value="InterPro"/>
</dbReference>
<comment type="similarity">
    <text evidence="2 7">Belongs to the FPP/GGPP synthase family.</text>
</comment>
<evidence type="ECO:0000256" key="1">
    <source>
        <dbReference type="ARBA" id="ARBA00001946"/>
    </source>
</evidence>
<dbReference type="InterPro" id="IPR000092">
    <property type="entry name" value="Polyprenyl_synt"/>
</dbReference>
<dbReference type="InterPro" id="IPR033749">
    <property type="entry name" value="Polyprenyl_synt_CS"/>
</dbReference>
<dbReference type="STRING" id="1806891.Cs308_0380"/>
<dbReference type="RefSeq" id="WP_066481888.1">
    <property type="nucleotide sequence ID" value="NZ_CP014639.1"/>
</dbReference>
<accession>A0A1A9HVW3</accession>
<dbReference type="Pfam" id="PF00348">
    <property type="entry name" value="polyprenyl_synt"/>
    <property type="match status" value="1"/>
</dbReference>
<keyword evidence="4" id="KW-0479">Metal-binding</keyword>
<organism evidence="8 9">
    <name type="scientific">Candidatus Chlamydia sanziniae</name>
    <dbReference type="NCBI Taxonomy" id="1806891"/>
    <lineage>
        <taxon>Bacteria</taxon>
        <taxon>Pseudomonadati</taxon>
        <taxon>Chlamydiota</taxon>
        <taxon>Chlamydiia</taxon>
        <taxon>Chlamydiales</taxon>
        <taxon>Chlamydiaceae</taxon>
        <taxon>Chlamydia/Chlamydophila group</taxon>
        <taxon>Chlamydia</taxon>
    </lineage>
</organism>
<dbReference type="Gene3D" id="1.10.600.10">
    <property type="entry name" value="Farnesyl Diphosphate Synthase"/>
    <property type="match status" value="1"/>
</dbReference>
<dbReference type="PANTHER" id="PTHR43281:SF1">
    <property type="entry name" value="FARNESYL DIPHOSPHATE SYNTHASE"/>
    <property type="match status" value="1"/>
</dbReference>
<dbReference type="EMBL" id="CP014639">
    <property type="protein sequence ID" value="ANH78551.1"/>
    <property type="molecule type" value="Genomic_DNA"/>
</dbReference>
<evidence type="ECO:0000256" key="5">
    <source>
        <dbReference type="ARBA" id="ARBA00022842"/>
    </source>
</evidence>